<comment type="function">
    <text evidence="13">Catalytic component of the NuA4 histone acetyltransferase (HAT) complex which is involved in epigenetic transcriptional activation of selected genes principally by acetylation of nucleosomal histones H4, H3, H2B, H2A and H2A variant H2A.Z. Acetylates histone H4 to form H4K5ac, H4K8ac, H4K12ac and H4K16ac, histone H3 to form H3K14ac, and histone H2A to form H2AK4ac and H2AK7ac. The NuA4 complex is involved in the DNA damage response and is required for chromosome segregation. The NuA4 complex plays a direct role in repair of DNA double-strand breaks (DSBs) through homologous recombination. Recruitment to promoters depends on H3K4me. Also acetylates non-histone proteins. In addition to protein acetyltransferase, can use different acyl-CoA substrates, such as 2-hydroxyisobutanoyl-CoA (2-hydroxyisobutyryl-CoA) or (2E)-butenoyl-CoA (crotonyl-CoA), and is able to mediate protein 2-hydroxyisobutyrylation and crotonylation, respectively.</text>
</comment>
<dbReference type="CDD" id="cd04301">
    <property type="entry name" value="NAT_SF"/>
    <property type="match status" value="1"/>
</dbReference>
<keyword evidence="4" id="KW-0808">Transferase</keyword>
<dbReference type="PROSITE" id="PS51726">
    <property type="entry name" value="MYST_HAT"/>
    <property type="match status" value="1"/>
</dbReference>
<comment type="subcellular location">
    <subcellularLocation>
        <location evidence="1">Nucleus</location>
    </subcellularLocation>
</comment>
<keyword evidence="8" id="KW-0007">Acetylation</keyword>
<keyword evidence="11" id="KW-0539">Nucleus</keyword>
<evidence type="ECO:0000256" key="7">
    <source>
        <dbReference type="ARBA" id="ARBA00022833"/>
    </source>
</evidence>
<evidence type="ECO:0000256" key="4">
    <source>
        <dbReference type="ARBA" id="ARBA00022679"/>
    </source>
</evidence>
<evidence type="ECO:0000256" key="1">
    <source>
        <dbReference type="ARBA" id="ARBA00004123"/>
    </source>
</evidence>
<keyword evidence="9" id="KW-0805">Transcription regulation</keyword>
<dbReference type="InterPro" id="IPR040706">
    <property type="entry name" value="Zf-MYST"/>
</dbReference>
<dbReference type="Proteomes" id="UP001590950">
    <property type="component" value="Unassembled WGS sequence"/>
</dbReference>
<reference evidence="16 17" key="1">
    <citation type="submission" date="2024-09" db="EMBL/GenBank/DDBJ databases">
        <title>Rethinking Asexuality: The Enigmatic Case of Functional Sexual Genes in Lepraria (Stereocaulaceae).</title>
        <authorList>
            <person name="Doellman M."/>
            <person name="Sun Y."/>
            <person name="Barcenas-Pena A."/>
            <person name="Lumbsch H.T."/>
            <person name="Grewe F."/>
        </authorList>
    </citation>
    <scope>NUCLEOTIDE SEQUENCE [LARGE SCALE GENOMIC DNA]</scope>
    <source>
        <strain evidence="16 17">Mercado 3170</strain>
    </source>
</reference>
<sequence length="314" mass="35697">MGSLPPTASGLASPLAVQRNGEKPADRNIREVVLGNIQFDTWYPSFYPEELVGREVDRLYICQWCFKYTKDRTHYVSHTKLCSGQHTPPPGREIYSHSLHSIYEVDGEEHQLFAQNLSLFAKLFLDNKSIFYDVTSFNYYLLVHTFTSPPSTPQIIGFFSKEKMSWDHNNLACILVFPPWQRKGLGKILMGVSYELSRREDRIGGPEKPLSELGRKGYMQFWQARVARAVLGLKSKSTLSVGEVSKLCWMLPEDVVAALKEMGVLGAKKRADGSAILWKARIREWIGRYGLDVEPRTSEDGFLEVWEPGISGEN</sequence>
<proteinExistence type="inferred from homology"/>
<evidence type="ECO:0000259" key="15">
    <source>
        <dbReference type="PROSITE" id="PS51726"/>
    </source>
</evidence>
<dbReference type="EC" id="2.3.1.48" evidence="3"/>
<comment type="similarity">
    <text evidence="2">Belongs to the MYST (SAS/MOZ) family.</text>
</comment>
<accession>A0ABR4AKF5</accession>
<dbReference type="Pfam" id="PF01853">
    <property type="entry name" value="MOZ_SAS"/>
    <property type="match status" value="1"/>
</dbReference>
<gene>
    <name evidence="16" type="ORF">N7G274_002001</name>
</gene>
<dbReference type="InterPro" id="IPR050603">
    <property type="entry name" value="MYST_HAT"/>
</dbReference>
<protein>
    <recommendedName>
        <fullName evidence="3">histone acetyltransferase</fullName>
        <ecNumber evidence="3">2.3.1.48</ecNumber>
    </recommendedName>
</protein>
<evidence type="ECO:0000256" key="3">
    <source>
        <dbReference type="ARBA" id="ARBA00013184"/>
    </source>
</evidence>
<dbReference type="InterPro" id="IPR016181">
    <property type="entry name" value="Acyl_CoA_acyltransferase"/>
</dbReference>
<dbReference type="Gene3D" id="1.10.10.10">
    <property type="entry name" value="Winged helix-like DNA-binding domain superfamily/Winged helix DNA-binding domain"/>
    <property type="match status" value="1"/>
</dbReference>
<dbReference type="InterPro" id="IPR036388">
    <property type="entry name" value="WH-like_DNA-bd_sf"/>
</dbReference>
<evidence type="ECO:0000256" key="5">
    <source>
        <dbReference type="ARBA" id="ARBA00022723"/>
    </source>
</evidence>
<name>A0ABR4AKF5_9LECA</name>
<comment type="caution">
    <text evidence="16">The sequence shown here is derived from an EMBL/GenBank/DDBJ whole genome shotgun (WGS) entry which is preliminary data.</text>
</comment>
<dbReference type="Gene3D" id="3.30.60.60">
    <property type="entry name" value="N-acetyl transferase-like"/>
    <property type="match status" value="1"/>
</dbReference>
<evidence type="ECO:0000256" key="6">
    <source>
        <dbReference type="ARBA" id="ARBA00022771"/>
    </source>
</evidence>
<evidence type="ECO:0000256" key="12">
    <source>
        <dbReference type="ARBA" id="ARBA00023315"/>
    </source>
</evidence>
<keyword evidence="6" id="KW-0863">Zinc-finger</keyword>
<evidence type="ECO:0000256" key="13">
    <source>
        <dbReference type="ARBA" id="ARBA00045805"/>
    </source>
</evidence>
<feature type="region of interest" description="Disordered" evidence="14">
    <location>
        <begin position="1"/>
        <end position="23"/>
    </location>
</feature>
<keyword evidence="17" id="KW-1185">Reference proteome</keyword>
<evidence type="ECO:0000256" key="8">
    <source>
        <dbReference type="ARBA" id="ARBA00022990"/>
    </source>
</evidence>
<evidence type="ECO:0000313" key="16">
    <source>
        <dbReference type="EMBL" id="KAL2045573.1"/>
    </source>
</evidence>
<evidence type="ECO:0000256" key="14">
    <source>
        <dbReference type="SAM" id="MobiDB-lite"/>
    </source>
</evidence>
<keyword evidence="12" id="KW-0012">Acyltransferase</keyword>
<dbReference type="EMBL" id="JBEFKJ010000006">
    <property type="protein sequence ID" value="KAL2045573.1"/>
    <property type="molecule type" value="Genomic_DNA"/>
</dbReference>
<organism evidence="16 17">
    <name type="scientific">Stereocaulon virgatum</name>
    <dbReference type="NCBI Taxonomy" id="373712"/>
    <lineage>
        <taxon>Eukaryota</taxon>
        <taxon>Fungi</taxon>
        <taxon>Dikarya</taxon>
        <taxon>Ascomycota</taxon>
        <taxon>Pezizomycotina</taxon>
        <taxon>Lecanoromycetes</taxon>
        <taxon>OSLEUM clade</taxon>
        <taxon>Lecanoromycetidae</taxon>
        <taxon>Lecanorales</taxon>
        <taxon>Lecanorineae</taxon>
        <taxon>Stereocaulaceae</taxon>
        <taxon>Stereocaulon</taxon>
    </lineage>
</organism>
<keyword evidence="7" id="KW-0862">Zinc</keyword>
<evidence type="ECO:0000256" key="2">
    <source>
        <dbReference type="ARBA" id="ARBA00010107"/>
    </source>
</evidence>
<dbReference type="SUPFAM" id="SSF55729">
    <property type="entry name" value="Acyl-CoA N-acyltransferases (Nat)"/>
    <property type="match status" value="1"/>
</dbReference>
<dbReference type="PANTHER" id="PTHR10615">
    <property type="entry name" value="HISTONE ACETYLTRANSFERASE"/>
    <property type="match status" value="1"/>
</dbReference>
<evidence type="ECO:0000313" key="17">
    <source>
        <dbReference type="Proteomes" id="UP001590950"/>
    </source>
</evidence>
<dbReference type="InterPro" id="IPR002717">
    <property type="entry name" value="HAT_MYST-type"/>
</dbReference>
<evidence type="ECO:0000256" key="10">
    <source>
        <dbReference type="ARBA" id="ARBA00023163"/>
    </source>
</evidence>
<dbReference type="Gene3D" id="3.40.630.30">
    <property type="match status" value="1"/>
</dbReference>
<feature type="domain" description="MYST-type HAT" evidence="15">
    <location>
        <begin position="24"/>
        <end position="308"/>
    </location>
</feature>
<keyword evidence="5" id="KW-0479">Metal-binding</keyword>
<keyword evidence="10" id="KW-0804">Transcription</keyword>
<dbReference type="PANTHER" id="PTHR10615:SF219">
    <property type="entry name" value="HISTONE ACETYLTRANSFERASE KAT5"/>
    <property type="match status" value="1"/>
</dbReference>
<evidence type="ECO:0000256" key="9">
    <source>
        <dbReference type="ARBA" id="ARBA00023015"/>
    </source>
</evidence>
<dbReference type="Pfam" id="PF17772">
    <property type="entry name" value="zf-MYST"/>
    <property type="match status" value="1"/>
</dbReference>
<evidence type="ECO:0000256" key="11">
    <source>
        <dbReference type="ARBA" id="ARBA00023242"/>
    </source>
</evidence>